<evidence type="ECO:0000259" key="7">
    <source>
        <dbReference type="Pfam" id="PF00884"/>
    </source>
</evidence>
<keyword evidence="9" id="KW-1185">Reference proteome</keyword>
<dbReference type="CDD" id="cd16029">
    <property type="entry name" value="4-S"/>
    <property type="match status" value="1"/>
</dbReference>
<dbReference type="InParanoid" id="F0XVY0"/>
<evidence type="ECO:0000313" key="8">
    <source>
        <dbReference type="EMBL" id="EGB12682.1"/>
    </source>
</evidence>
<dbReference type="SUPFAM" id="SSF53649">
    <property type="entry name" value="Alkaline phosphatase-like"/>
    <property type="match status" value="1"/>
</dbReference>
<evidence type="ECO:0000256" key="1">
    <source>
        <dbReference type="ARBA" id="ARBA00008779"/>
    </source>
</evidence>
<dbReference type="AlphaFoldDB" id="F0XVY0"/>
<dbReference type="EMBL" id="GL833120">
    <property type="protein sequence ID" value="EGB12682.1"/>
    <property type="molecule type" value="Genomic_DNA"/>
</dbReference>
<evidence type="ECO:0000256" key="6">
    <source>
        <dbReference type="SAM" id="SignalP"/>
    </source>
</evidence>
<keyword evidence="6" id="KW-0732">Signal</keyword>
<dbReference type="Gene3D" id="3.40.720.10">
    <property type="entry name" value="Alkaline Phosphatase, subunit A"/>
    <property type="match status" value="1"/>
</dbReference>
<dbReference type="KEGG" id="aaf:AURANDRAFT_60668"/>
<keyword evidence="2" id="KW-0479">Metal-binding</keyword>
<keyword evidence="5" id="KW-0325">Glycoprotein</keyword>
<protein>
    <submittedName>
        <fullName evidence="8">Uncharacterized protein ARS9</fullName>
    </submittedName>
</protein>
<dbReference type="PANTHER" id="PTHR10342">
    <property type="entry name" value="ARYLSULFATASE"/>
    <property type="match status" value="1"/>
</dbReference>
<feature type="domain" description="Sulfatase N-terminal" evidence="7">
    <location>
        <begin position="27"/>
        <end position="371"/>
    </location>
</feature>
<dbReference type="OrthoDB" id="408574at2759"/>
<dbReference type="InterPro" id="IPR017850">
    <property type="entry name" value="Alkaline_phosphatase_core_sf"/>
</dbReference>
<sequence length="534" mass="56673">MLKNIMGSMWAPLLTLGALARAADTKPHLLFVLGDDVGFGDVGYSSPDVISPTLDRLAAEGLKLGRHYAYMWCAPSRAALLTGYYPSTTGVYSTSGAQNALPLEFALLPGLLRDRAGYRTAAVGKWHLGFMSEADLPERRGFDGFFGFLDGGEDHYSRVGAGAPGCDRVFDLWDSRRRGPATDDPSAFGRYSAELYGEAAADAIRGHDAAEPLFLYAAFQVAHSPLEVPPAKYFDAYADAALCANASTKGFACARPGADAPYRAPNHDCGCDRLVVAAMVTALDAAVANMTTALASKNMADFVLVYSGDNGGPEIEGHWNGGLRGGKWTWFEGGVRPAAFVHSPLLTRRGWHNGTLHLVDWLPTFLALAGAARDDDAFDGADQWASLAFGAAPAREATLIGPGVLVQGNYKLYAVPPAGFGECSVFNTATWDCTLGRRGQPLAAPADVKADGNASRCPRLQCSAGPFDDPADAWLCSAPCSLDKPCLYDVVSDPAEARDVASRFPDVVAAMAAALRNHTIRPPYPIVPDTNGSR</sequence>
<dbReference type="PROSITE" id="PS00149">
    <property type="entry name" value="SULFATASE_2"/>
    <property type="match status" value="1"/>
</dbReference>
<dbReference type="GO" id="GO:0046872">
    <property type="term" value="F:metal ion binding"/>
    <property type="evidence" value="ECO:0007669"/>
    <property type="project" value="UniProtKB-KW"/>
</dbReference>
<evidence type="ECO:0000313" key="9">
    <source>
        <dbReference type="Proteomes" id="UP000002729"/>
    </source>
</evidence>
<dbReference type="Pfam" id="PF00884">
    <property type="entry name" value="Sulfatase"/>
    <property type="match status" value="1"/>
</dbReference>
<reference evidence="8 9" key="1">
    <citation type="journal article" date="2011" name="Proc. Natl. Acad. Sci. U.S.A.">
        <title>Niche of harmful alga Aureococcus anophagefferens revealed through ecogenomics.</title>
        <authorList>
            <person name="Gobler C.J."/>
            <person name="Berry D.L."/>
            <person name="Dyhrman S.T."/>
            <person name="Wilhelm S.W."/>
            <person name="Salamov A."/>
            <person name="Lobanov A.V."/>
            <person name="Zhang Y."/>
            <person name="Collier J.L."/>
            <person name="Wurch L.L."/>
            <person name="Kustka A.B."/>
            <person name="Dill B.D."/>
            <person name="Shah M."/>
            <person name="VerBerkmoes N.C."/>
            <person name="Kuo A."/>
            <person name="Terry A."/>
            <person name="Pangilinan J."/>
            <person name="Lindquist E.A."/>
            <person name="Lucas S."/>
            <person name="Paulsen I.T."/>
            <person name="Hattenrath-Lehmann T.K."/>
            <person name="Talmage S.C."/>
            <person name="Walker E.A."/>
            <person name="Koch F."/>
            <person name="Burson A.M."/>
            <person name="Marcoval M.A."/>
            <person name="Tang Y.Z."/>
            <person name="Lecleir G.R."/>
            <person name="Coyne K.J."/>
            <person name="Berg G.M."/>
            <person name="Bertrand E.M."/>
            <person name="Saito M.A."/>
            <person name="Gladyshev V.N."/>
            <person name="Grigoriev I.V."/>
        </authorList>
    </citation>
    <scope>NUCLEOTIDE SEQUENCE [LARGE SCALE GENOMIC DNA]</scope>
    <source>
        <strain evidence="9">CCMP 1984</strain>
    </source>
</reference>
<dbReference type="InterPro" id="IPR000917">
    <property type="entry name" value="Sulfatase_N"/>
</dbReference>
<dbReference type="GO" id="GO:0008484">
    <property type="term" value="F:sulfuric ester hydrolase activity"/>
    <property type="evidence" value="ECO:0007669"/>
    <property type="project" value="InterPro"/>
</dbReference>
<feature type="signal peptide" evidence="6">
    <location>
        <begin position="1"/>
        <end position="25"/>
    </location>
</feature>
<evidence type="ECO:0000256" key="3">
    <source>
        <dbReference type="ARBA" id="ARBA00022801"/>
    </source>
</evidence>
<proteinExistence type="inferred from homology"/>
<comment type="similarity">
    <text evidence="1">Belongs to the sulfatase family.</text>
</comment>
<dbReference type="PANTHER" id="PTHR10342:SF274">
    <property type="entry name" value="ARYLSULFATASE B"/>
    <property type="match status" value="1"/>
</dbReference>
<organism evidence="9">
    <name type="scientific">Aureococcus anophagefferens</name>
    <name type="common">Harmful bloom alga</name>
    <dbReference type="NCBI Taxonomy" id="44056"/>
    <lineage>
        <taxon>Eukaryota</taxon>
        <taxon>Sar</taxon>
        <taxon>Stramenopiles</taxon>
        <taxon>Ochrophyta</taxon>
        <taxon>Pelagophyceae</taxon>
        <taxon>Pelagomonadales</taxon>
        <taxon>Pelagomonadaceae</taxon>
        <taxon>Aureococcus</taxon>
    </lineage>
</organism>
<evidence type="ECO:0000256" key="2">
    <source>
        <dbReference type="ARBA" id="ARBA00022723"/>
    </source>
</evidence>
<gene>
    <name evidence="8" type="primary">ARS9</name>
    <name evidence="8" type="ORF">AURANDRAFT_60668</name>
</gene>
<dbReference type="eggNOG" id="KOG3867">
    <property type="taxonomic scope" value="Eukaryota"/>
</dbReference>
<feature type="chain" id="PRO_5003260481" evidence="6">
    <location>
        <begin position="26"/>
        <end position="534"/>
    </location>
</feature>
<dbReference type="InterPro" id="IPR024607">
    <property type="entry name" value="Sulfatase_CS"/>
</dbReference>
<dbReference type="Proteomes" id="UP000002729">
    <property type="component" value="Unassembled WGS sequence"/>
</dbReference>
<keyword evidence="3" id="KW-0378">Hydrolase</keyword>
<dbReference type="GeneID" id="20223109"/>
<accession>F0XVY0</accession>
<dbReference type="Gene3D" id="3.30.1120.10">
    <property type="match status" value="1"/>
</dbReference>
<evidence type="ECO:0000256" key="5">
    <source>
        <dbReference type="ARBA" id="ARBA00023180"/>
    </source>
</evidence>
<evidence type="ECO:0000256" key="4">
    <source>
        <dbReference type="ARBA" id="ARBA00022837"/>
    </source>
</evidence>
<dbReference type="RefSeq" id="XP_009032337.1">
    <property type="nucleotide sequence ID" value="XM_009034089.1"/>
</dbReference>
<dbReference type="InterPro" id="IPR047115">
    <property type="entry name" value="ARSB"/>
</dbReference>
<keyword evidence="4" id="KW-0106">Calcium</keyword>
<name>F0XVY0_AURAN</name>